<dbReference type="Proteomes" id="UP000680304">
    <property type="component" value="Unassembled WGS sequence"/>
</dbReference>
<sequence>MKRISVPKRWLALAAVCAATLAALAVFAALAANRQPPAAPQPAAQTAAQPAVRQEAAGSGVPAAPVPDKGEFVPVAESRYLTLKANPATGHFIVTDKRSGDVWKSYPEEAGSRDGQNQGKWLSNLESPVMISYVEFNVRRDLAKESNLKEGKGLVTGFAATGQGFQVRYEFPELGFVIPVEVRLGEDYVETKILKDGLKDARIFTEEERKTKKDNEARLVSVRLYPFLGAHTSEQTDGYLLLPDGPGAIVDFKRDRAGTNHYYNERVYGADWAYSANAKFSIRRSVRAPVFGIKAGEKSLLAVIHEGAEYANVVAAPSGTFSPYNWATAEQQYRFMDYQYTNTKKTEGYVTFTKELTATDRSVRYYLIAGGDDGYVRMAARFRQYLIDEVGMKRLPAGDDKLALQLHVLGADAERGFLWDSYLPLTTTAQAQEIVQELNAVGVERMSVTYLGWQRKGYSSYGGSFPLPGKLGGNEGMRQFADFVHAKGYRLYLDGSNYAFNNTGGDGFRRNRDGLRDNGASVISYRRRGTDKTLVSPRFASKVIEKDLDKMRALHVDGLVFGQGIGSLLNTDYNDKYAATREEAVQIQQRMFGMTKDALGHVQVEDGNIYTWKYVDHIHGLPVDGSGDLFVDRQVPFLQIALHGLVTYSSEYGNDSDDYETAFLKGIEYGAVPSFVVTYAKSQQLLETRSLGQFFSTYYKDWLQEMAAQYQRYDEALGDVQQQWITGHRALADGVFETAYGNGKRIVVNYNERPYAGDGWTVQPRDFVVVK</sequence>
<gene>
    <name evidence="3" type="ORF">PACILC2_39720</name>
</gene>
<feature type="region of interest" description="Disordered" evidence="1">
    <location>
        <begin position="37"/>
        <end position="68"/>
    </location>
</feature>
<evidence type="ECO:0000313" key="4">
    <source>
        <dbReference type="Proteomes" id="UP000680304"/>
    </source>
</evidence>
<dbReference type="Pfam" id="PF18952">
    <property type="entry name" value="DUF5696"/>
    <property type="match status" value="1"/>
</dbReference>
<evidence type="ECO:0000256" key="2">
    <source>
        <dbReference type="SAM" id="SignalP"/>
    </source>
</evidence>
<proteinExistence type="predicted"/>
<feature type="signal peptide" evidence="2">
    <location>
        <begin position="1"/>
        <end position="28"/>
    </location>
</feature>
<organism evidence="3 4">
    <name type="scientific">Paenibacillus cisolokensis</name>
    <dbReference type="NCBI Taxonomy" id="1658519"/>
    <lineage>
        <taxon>Bacteria</taxon>
        <taxon>Bacillati</taxon>
        <taxon>Bacillota</taxon>
        <taxon>Bacilli</taxon>
        <taxon>Bacillales</taxon>
        <taxon>Paenibacillaceae</taxon>
        <taxon>Paenibacillus</taxon>
    </lineage>
</organism>
<keyword evidence="2" id="KW-0732">Signal</keyword>
<comment type="caution">
    <text evidence="3">The sequence shown here is derived from an EMBL/GenBank/DDBJ whole genome shotgun (WGS) entry which is preliminary data.</text>
</comment>
<dbReference type="RefSeq" id="WP_213529861.1">
    <property type="nucleotide sequence ID" value="NZ_BOVJ01000131.1"/>
</dbReference>
<keyword evidence="4" id="KW-1185">Reference proteome</keyword>
<protein>
    <submittedName>
        <fullName evidence="3">Uncharacterized protein</fullName>
    </submittedName>
</protein>
<name>A0ABQ4NBV1_9BACL</name>
<evidence type="ECO:0000313" key="3">
    <source>
        <dbReference type="EMBL" id="GIQ65404.1"/>
    </source>
</evidence>
<accession>A0ABQ4NBV1</accession>
<dbReference type="InterPro" id="IPR043751">
    <property type="entry name" value="DUF5696"/>
</dbReference>
<dbReference type="EMBL" id="BOVJ01000131">
    <property type="protein sequence ID" value="GIQ65404.1"/>
    <property type="molecule type" value="Genomic_DNA"/>
</dbReference>
<reference evidence="3 4" key="1">
    <citation type="submission" date="2021-04" db="EMBL/GenBank/DDBJ databases">
        <title>Draft genome sequence of Paenibacillus cisolokensis, LC2-13A.</title>
        <authorList>
            <person name="Uke A."/>
            <person name="Chhe C."/>
            <person name="Baramee S."/>
            <person name="Kosugi A."/>
        </authorList>
    </citation>
    <scope>NUCLEOTIDE SEQUENCE [LARGE SCALE GENOMIC DNA]</scope>
    <source>
        <strain evidence="3 4">LC2-13A</strain>
    </source>
</reference>
<feature type="chain" id="PRO_5045315747" evidence="2">
    <location>
        <begin position="29"/>
        <end position="771"/>
    </location>
</feature>
<evidence type="ECO:0000256" key="1">
    <source>
        <dbReference type="SAM" id="MobiDB-lite"/>
    </source>
</evidence>
<feature type="compositionally biased region" description="Low complexity" evidence="1">
    <location>
        <begin position="37"/>
        <end position="67"/>
    </location>
</feature>